<dbReference type="RefSeq" id="WP_007788338.1">
    <property type="nucleotide sequence ID" value="NZ_ADGQ01000015.1"/>
</dbReference>
<dbReference type="AlphaFoldDB" id="E0E1H6"/>
<protein>
    <submittedName>
        <fullName evidence="2">DNA-binding helix-turn-helix protein</fullName>
    </submittedName>
</protein>
<name>E0E1H6_9FIRM</name>
<dbReference type="GeneID" id="84800037"/>
<feature type="domain" description="HTH cro/C1-type" evidence="1">
    <location>
        <begin position="4"/>
        <end position="58"/>
    </location>
</feature>
<dbReference type="InterPro" id="IPR010982">
    <property type="entry name" value="Lambda_DNA-bd_dom_sf"/>
</dbReference>
<evidence type="ECO:0000259" key="1">
    <source>
        <dbReference type="PROSITE" id="PS50943"/>
    </source>
</evidence>
<dbReference type="GO" id="GO:0003677">
    <property type="term" value="F:DNA binding"/>
    <property type="evidence" value="ECO:0007669"/>
    <property type="project" value="UniProtKB-KW"/>
</dbReference>
<dbReference type="SMART" id="SM00530">
    <property type="entry name" value="HTH_XRE"/>
    <property type="match status" value="1"/>
</dbReference>
<dbReference type="SUPFAM" id="SSF47413">
    <property type="entry name" value="lambda repressor-like DNA-binding domains"/>
    <property type="match status" value="1"/>
</dbReference>
<dbReference type="InterPro" id="IPR001387">
    <property type="entry name" value="Cro/C1-type_HTH"/>
</dbReference>
<dbReference type="Pfam" id="PF01381">
    <property type="entry name" value="HTH_3"/>
    <property type="match status" value="1"/>
</dbReference>
<dbReference type="OrthoDB" id="3035529at2"/>
<evidence type="ECO:0000313" key="3">
    <source>
        <dbReference type="Proteomes" id="UP000003244"/>
    </source>
</evidence>
<dbReference type="PROSITE" id="PS50943">
    <property type="entry name" value="HTH_CROC1"/>
    <property type="match status" value="1"/>
</dbReference>
<reference evidence="2 3" key="1">
    <citation type="submission" date="2010-08" db="EMBL/GenBank/DDBJ databases">
        <authorList>
            <person name="Harkins D.M."/>
            <person name="Madupu R."/>
            <person name="Durkin A.S."/>
            <person name="Torralba M."/>
            <person name="Methe B."/>
            <person name="Sutton G.G."/>
            <person name="Nelson K.E."/>
        </authorList>
    </citation>
    <scope>NUCLEOTIDE SEQUENCE [LARGE SCALE GENOMIC DNA]</scope>
    <source>
        <strain evidence="2 3">DSM 17678</strain>
    </source>
</reference>
<keyword evidence="2" id="KW-0238">DNA-binding</keyword>
<comment type="caution">
    <text evidence="2">The sequence shown here is derived from an EMBL/GenBank/DDBJ whole genome shotgun (WGS) entry which is preliminary data.</text>
</comment>
<dbReference type="CDD" id="cd00093">
    <property type="entry name" value="HTH_XRE"/>
    <property type="match status" value="1"/>
</dbReference>
<organism evidence="2 3">
    <name type="scientific">Peptostreptococcus stomatis DSM 17678</name>
    <dbReference type="NCBI Taxonomy" id="596315"/>
    <lineage>
        <taxon>Bacteria</taxon>
        <taxon>Bacillati</taxon>
        <taxon>Bacillota</taxon>
        <taxon>Clostridia</taxon>
        <taxon>Peptostreptococcales</taxon>
        <taxon>Peptostreptococcaceae</taxon>
        <taxon>Peptostreptococcus</taxon>
    </lineage>
</organism>
<dbReference type="Proteomes" id="UP000003244">
    <property type="component" value="Unassembled WGS sequence"/>
</dbReference>
<evidence type="ECO:0000313" key="2">
    <source>
        <dbReference type="EMBL" id="EFM65248.1"/>
    </source>
</evidence>
<dbReference type="EMBL" id="ADGQ01000015">
    <property type="protein sequence ID" value="EFM65248.1"/>
    <property type="molecule type" value="Genomic_DNA"/>
</dbReference>
<accession>E0E1H6</accession>
<keyword evidence="3" id="KW-1185">Reference proteome</keyword>
<dbReference type="Gene3D" id="1.10.260.40">
    <property type="entry name" value="lambda repressor-like DNA-binding domains"/>
    <property type="match status" value="1"/>
</dbReference>
<proteinExistence type="predicted"/>
<gene>
    <name evidence="2" type="ORF">HMPREF0634_0380</name>
</gene>
<sequence length="66" mass="7600">MNILKNERIKHGLTLEDIAKKLNTTKSNYYKKEVGVVKISVNEAIILSRIYNKSVEELFCTQKVDS</sequence>